<keyword evidence="12" id="KW-0573">Peptidoglycan synthesis</keyword>
<keyword evidence="19" id="KW-1133">Transmembrane helix</keyword>
<keyword evidence="5" id="KW-1003">Cell membrane</keyword>
<feature type="region of interest" description="Disordered" evidence="18">
    <location>
        <begin position="786"/>
        <end position="834"/>
    </location>
</feature>
<dbReference type="InterPro" id="IPR012338">
    <property type="entry name" value="Beta-lactam/transpept-like"/>
</dbReference>
<dbReference type="InterPro" id="IPR050396">
    <property type="entry name" value="Glycosyltr_51/Transpeptidase"/>
</dbReference>
<comment type="catalytic activity">
    <reaction evidence="16">
        <text>Preferential cleavage: (Ac)2-L-Lys-D-Ala-|-D-Ala. Also transpeptidation of peptidyl-alanyl moieties that are N-acyl substituents of D-alanine.</text>
        <dbReference type="EC" id="3.4.16.4"/>
    </reaction>
</comment>
<evidence type="ECO:0000313" key="23">
    <source>
        <dbReference type="Proteomes" id="UP001168528"/>
    </source>
</evidence>
<feature type="compositionally biased region" description="Basic and acidic residues" evidence="18">
    <location>
        <begin position="786"/>
        <end position="816"/>
    </location>
</feature>
<comment type="pathway">
    <text evidence="2">Cell wall biogenesis; peptidoglycan biosynthesis.</text>
</comment>
<dbReference type="PANTHER" id="PTHR32282">
    <property type="entry name" value="BINDING PROTEIN TRANSPEPTIDASE, PUTATIVE-RELATED"/>
    <property type="match status" value="1"/>
</dbReference>
<evidence type="ECO:0000256" key="6">
    <source>
        <dbReference type="ARBA" id="ARBA00022645"/>
    </source>
</evidence>
<keyword evidence="7" id="KW-0645">Protease</keyword>
<dbReference type="Pfam" id="PF00905">
    <property type="entry name" value="Transpeptidase"/>
    <property type="match status" value="1"/>
</dbReference>
<dbReference type="RefSeq" id="WP_302039253.1">
    <property type="nucleotide sequence ID" value="NZ_JAUKPO010000012.1"/>
</dbReference>
<evidence type="ECO:0000256" key="2">
    <source>
        <dbReference type="ARBA" id="ARBA00004752"/>
    </source>
</evidence>
<dbReference type="SUPFAM" id="SSF56601">
    <property type="entry name" value="beta-lactamase/transpeptidase-like"/>
    <property type="match status" value="1"/>
</dbReference>
<comment type="catalytic activity">
    <reaction evidence="17">
        <text>[GlcNAc-(1-&gt;4)-Mur2Ac(oyl-L-Ala-gamma-D-Glu-L-Lys-D-Ala-D-Ala)](n)-di-trans,octa-cis-undecaprenyl diphosphate + beta-D-GlcNAc-(1-&gt;4)-Mur2Ac(oyl-L-Ala-gamma-D-Glu-L-Lys-D-Ala-D-Ala)-di-trans,octa-cis-undecaprenyl diphosphate = [GlcNAc-(1-&gt;4)-Mur2Ac(oyl-L-Ala-gamma-D-Glu-L-Lys-D-Ala-D-Ala)](n+1)-di-trans,octa-cis-undecaprenyl diphosphate + di-trans,octa-cis-undecaprenyl diphosphate + H(+)</text>
        <dbReference type="Rhea" id="RHEA:23708"/>
        <dbReference type="Rhea" id="RHEA-COMP:9602"/>
        <dbReference type="Rhea" id="RHEA-COMP:9603"/>
        <dbReference type="ChEBI" id="CHEBI:15378"/>
        <dbReference type="ChEBI" id="CHEBI:58405"/>
        <dbReference type="ChEBI" id="CHEBI:60033"/>
        <dbReference type="ChEBI" id="CHEBI:78435"/>
        <dbReference type="EC" id="2.4.99.28"/>
    </reaction>
</comment>
<evidence type="ECO:0000256" key="17">
    <source>
        <dbReference type="ARBA" id="ARBA00049902"/>
    </source>
</evidence>
<evidence type="ECO:0000256" key="15">
    <source>
        <dbReference type="ARBA" id="ARBA00023316"/>
    </source>
</evidence>
<gene>
    <name evidence="22" type="ORF">Q0590_19390</name>
</gene>
<evidence type="ECO:0000256" key="9">
    <source>
        <dbReference type="ARBA" id="ARBA00022679"/>
    </source>
</evidence>
<evidence type="ECO:0000256" key="10">
    <source>
        <dbReference type="ARBA" id="ARBA00022801"/>
    </source>
</evidence>
<comment type="subcellular location">
    <subcellularLocation>
        <location evidence="1">Cell membrane</location>
    </subcellularLocation>
</comment>
<keyword evidence="9" id="KW-0808">Transferase</keyword>
<keyword evidence="13 19" id="KW-0472">Membrane</keyword>
<dbReference type="EMBL" id="JAUKPO010000012">
    <property type="protein sequence ID" value="MDO1448449.1"/>
    <property type="molecule type" value="Genomic_DNA"/>
</dbReference>
<evidence type="ECO:0000256" key="3">
    <source>
        <dbReference type="ARBA" id="ARBA00007090"/>
    </source>
</evidence>
<sequence length="834" mass="95435">MKKIQNTRFKHTLTTFRKRPVFTKLYWQQKIRALKNYSWRKRGRADAVYLLKLGGKMFLFFVATFILFYISVYAGLFGHIPSQSQLKELQNSTASEVYSADSVLLGRYFIQDRTNIPYSRIAPDAINALVATEDARFYSHNGVDSRSMFRVFFKSLILGNESSGGGSTISQQLAKNLFPRRRYRFFSTPINKFKEIITARRLEEVYSKKEIVELYLNTVPMGENIFGIERAADRFFSKQASDLKPEEGAVLIGMLKATTSYNPRLYPDRSRQRRNVVLQQMVKYGYLPQNKADSLKNLPLTIKYSFKDHNDGLAPYFREQLRQELARWCENTRKENGQPYNLYTDGLKIYTSIHSGMQAEAEKAVARRMAALQKVFNAHWKGRNPWQGDEQVIQNAMRQSKRYKMLMEEGYSEEEIREIFEKPIPMRLFSWEKPIEKTISPLDSIRYYQKFLNTGLVSIEPGSGFVRAWVGGISHEEFQYDHVRSKRQVGSTFKPIVYAAALEKGIGPCDFFPNQQVTYAQYENWTPRNADGQYGGEYSMRGALANSVNTISAQLIMETGIEPTIQLAQRMGIKSDLPKVPALALGAANISLLEMVSAYATIANGGKSIEPVYILQINDRRGKTIRKYKPAAPVKAFSEETALLVTKLMQAVVNEGSAARIRSQFGLTMDIAGKTGTTQDQTDGWFIGFTPKLVTGVWVGGEHPSVRFRTLSLGGGAATALPVWADYMKAVSQKKVYKANGSDRFPVLPVELEERLSCEAYIEDSSTAETFVDRLLDNILNVRNRSEEDKKRAEEERIAREQRKQEEKAAKEQKKEERKKRREERKRKRQSKDN</sequence>
<evidence type="ECO:0000256" key="12">
    <source>
        <dbReference type="ARBA" id="ARBA00022984"/>
    </source>
</evidence>
<evidence type="ECO:0000313" key="22">
    <source>
        <dbReference type="EMBL" id="MDO1448449.1"/>
    </source>
</evidence>
<keyword evidence="11" id="KW-0133">Cell shape</keyword>
<evidence type="ECO:0000256" key="16">
    <source>
        <dbReference type="ARBA" id="ARBA00034000"/>
    </source>
</evidence>
<keyword evidence="15" id="KW-0961">Cell wall biogenesis/degradation</keyword>
<accession>A0ABT8RAU6</accession>
<dbReference type="Proteomes" id="UP001168528">
    <property type="component" value="Unassembled WGS sequence"/>
</dbReference>
<name>A0ABT8RAU6_9BACT</name>
<evidence type="ECO:0000256" key="11">
    <source>
        <dbReference type="ARBA" id="ARBA00022960"/>
    </source>
</evidence>
<dbReference type="InterPro" id="IPR001460">
    <property type="entry name" value="PCN-bd_Tpept"/>
</dbReference>
<feature type="transmembrane region" description="Helical" evidence="19">
    <location>
        <begin position="58"/>
        <end position="80"/>
    </location>
</feature>
<evidence type="ECO:0000256" key="1">
    <source>
        <dbReference type="ARBA" id="ARBA00004236"/>
    </source>
</evidence>
<feature type="compositionally biased region" description="Basic residues" evidence="18">
    <location>
        <begin position="817"/>
        <end position="834"/>
    </location>
</feature>
<comment type="similarity">
    <text evidence="4">In the N-terminal section; belongs to the glycosyltransferase 51 family.</text>
</comment>
<evidence type="ECO:0000256" key="13">
    <source>
        <dbReference type="ARBA" id="ARBA00023136"/>
    </source>
</evidence>
<feature type="domain" description="Glycosyl transferase family 51" evidence="21">
    <location>
        <begin position="111"/>
        <end position="281"/>
    </location>
</feature>
<dbReference type="Gene3D" id="1.10.3810.10">
    <property type="entry name" value="Biosynthetic peptidoglycan transglycosylase-like"/>
    <property type="match status" value="1"/>
</dbReference>
<evidence type="ECO:0000256" key="8">
    <source>
        <dbReference type="ARBA" id="ARBA00022676"/>
    </source>
</evidence>
<dbReference type="SUPFAM" id="SSF53955">
    <property type="entry name" value="Lysozyme-like"/>
    <property type="match status" value="1"/>
</dbReference>
<evidence type="ECO:0000256" key="18">
    <source>
        <dbReference type="SAM" id="MobiDB-lite"/>
    </source>
</evidence>
<protein>
    <submittedName>
        <fullName evidence="22">Transglycosylase domain-containing protein</fullName>
    </submittedName>
</protein>
<proteinExistence type="inferred from homology"/>
<dbReference type="Gene3D" id="3.40.710.10">
    <property type="entry name" value="DD-peptidase/beta-lactamase superfamily"/>
    <property type="match status" value="2"/>
</dbReference>
<dbReference type="Pfam" id="PF00912">
    <property type="entry name" value="Transgly"/>
    <property type="match status" value="1"/>
</dbReference>
<dbReference type="InterPro" id="IPR023346">
    <property type="entry name" value="Lysozyme-like_dom_sf"/>
</dbReference>
<evidence type="ECO:0000259" key="21">
    <source>
        <dbReference type="Pfam" id="PF00912"/>
    </source>
</evidence>
<dbReference type="InterPro" id="IPR036950">
    <property type="entry name" value="PBP_transglycosylase"/>
</dbReference>
<keyword evidence="14" id="KW-0511">Multifunctional enzyme</keyword>
<evidence type="ECO:0000259" key="20">
    <source>
        <dbReference type="Pfam" id="PF00905"/>
    </source>
</evidence>
<dbReference type="InterPro" id="IPR001264">
    <property type="entry name" value="Glyco_trans_51"/>
</dbReference>
<evidence type="ECO:0000256" key="19">
    <source>
        <dbReference type="SAM" id="Phobius"/>
    </source>
</evidence>
<keyword evidence="10" id="KW-0378">Hydrolase</keyword>
<evidence type="ECO:0000256" key="7">
    <source>
        <dbReference type="ARBA" id="ARBA00022670"/>
    </source>
</evidence>
<keyword evidence="19" id="KW-0812">Transmembrane</keyword>
<feature type="domain" description="Penicillin-binding protein transpeptidase" evidence="20">
    <location>
        <begin position="460"/>
        <end position="692"/>
    </location>
</feature>
<evidence type="ECO:0000256" key="14">
    <source>
        <dbReference type="ARBA" id="ARBA00023268"/>
    </source>
</evidence>
<organism evidence="22 23">
    <name type="scientific">Rhodocytophaga aerolata</name>
    <dbReference type="NCBI Taxonomy" id="455078"/>
    <lineage>
        <taxon>Bacteria</taxon>
        <taxon>Pseudomonadati</taxon>
        <taxon>Bacteroidota</taxon>
        <taxon>Cytophagia</taxon>
        <taxon>Cytophagales</taxon>
        <taxon>Rhodocytophagaceae</taxon>
        <taxon>Rhodocytophaga</taxon>
    </lineage>
</organism>
<keyword evidence="8" id="KW-0328">Glycosyltransferase</keyword>
<dbReference type="PANTHER" id="PTHR32282:SF11">
    <property type="entry name" value="PENICILLIN-BINDING PROTEIN 1B"/>
    <property type="match status" value="1"/>
</dbReference>
<reference evidence="22" key="1">
    <citation type="submission" date="2023-07" db="EMBL/GenBank/DDBJ databases">
        <title>The genome sequence of Rhodocytophaga aerolata KACC 12507.</title>
        <authorList>
            <person name="Zhang X."/>
        </authorList>
    </citation>
    <scope>NUCLEOTIDE SEQUENCE</scope>
    <source>
        <strain evidence="22">KACC 12507</strain>
    </source>
</reference>
<keyword evidence="6" id="KW-0121">Carboxypeptidase</keyword>
<evidence type="ECO:0000256" key="4">
    <source>
        <dbReference type="ARBA" id="ARBA00007739"/>
    </source>
</evidence>
<evidence type="ECO:0000256" key="5">
    <source>
        <dbReference type="ARBA" id="ARBA00022475"/>
    </source>
</evidence>
<comment type="caution">
    <text evidence="22">The sequence shown here is derived from an EMBL/GenBank/DDBJ whole genome shotgun (WGS) entry which is preliminary data.</text>
</comment>
<keyword evidence="23" id="KW-1185">Reference proteome</keyword>
<comment type="similarity">
    <text evidence="3">In the C-terminal section; belongs to the transpeptidase family.</text>
</comment>